<feature type="compositionally biased region" description="Low complexity" evidence="1">
    <location>
        <begin position="72"/>
        <end position="98"/>
    </location>
</feature>
<keyword evidence="3" id="KW-1185">Reference proteome</keyword>
<dbReference type="AlphaFoldDB" id="A0A9P6RVX1"/>
<feature type="compositionally biased region" description="Basic and acidic residues" evidence="1">
    <location>
        <begin position="104"/>
        <end position="115"/>
    </location>
</feature>
<proteinExistence type="predicted"/>
<feature type="compositionally biased region" description="Polar residues" evidence="1">
    <location>
        <begin position="15"/>
        <end position="31"/>
    </location>
</feature>
<dbReference type="Proteomes" id="UP000738325">
    <property type="component" value="Unassembled WGS sequence"/>
</dbReference>
<feature type="compositionally biased region" description="Acidic residues" evidence="1">
    <location>
        <begin position="116"/>
        <end position="140"/>
    </location>
</feature>
<evidence type="ECO:0000313" key="3">
    <source>
        <dbReference type="Proteomes" id="UP000738325"/>
    </source>
</evidence>
<gene>
    <name evidence="2" type="ORF">BGZ99_008541</name>
</gene>
<organism evidence="2 3">
    <name type="scientific">Dissophora globulifera</name>
    <dbReference type="NCBI Taxonomy" id="979702"/>
    <lineage>
        <taxon>Eukaryota</taxon>
        <taxon>Fungi</taxon>
        <taxon>Fungi incertae sedis</taxon>
        <taxon>Mucoromycota</taxon>
        <taxon>Mortierellomycotina</taxon>
        <taxon>Mortierellomycetes</taxon>
        <taxon>Mortierellales</taxon>
        <taxon>Mortierellaceae</taxon>
        <taxon>Dissophora</taxon>
    </lineage>
</organism>
<evidence type="ECO:0000256" key="1">
    <source>
        <dbReference type="SAM" id="MobiDB-lite"/>
    </source>
</evidence>
<feature type="compositionally biased region" description="Basic and acidic residues" evidence="1">
    <location>
        <begin position="1"/>
        <end position="12"/>
    </location>
</feature>
<feature type="region of interest" description="Disordered" evidence="1">
    <location>
        <begin position="1"/>
        <end position="152"/>
    </location>
</feature>
<reference evidence="2" key="1">
    <citation type="journal article" date="2020" name="Fungal Divers.">
        <title>Resolving the Mortierellaceae phylogeny through synthesis of multi-gene phylogenetics and phylogenomics.</title>
        <authorList>
            <person name="Vandepol N."/>
            <person name="Liber J."/>
            <person name="Desiro A."/>
            <person name="Na H."/>
            <person name="Kennedy M."/>
            <person name="Barry K."/>
            <person name="Grigoriev I.V."/>
            <person name="Miller A.N."/>
            <person name="O'Donnell K."/>
            <person name="Stajich J.E."/>
            <person name="Bonito G."/>
        </authorList>
    </citation>
    <scope>NUCLEOTIDE SEQUENCE</scope>
    <source>
        <strain evidence="2">REB-010B</strain>
    </source>
</reference>
<protein>
    <submittedName>
        <fullName evidence="2">Uncharacterized protein</fullName>
    </submittedName>
</protein>
<evidence type="ECO:0000313" key="2">
    <source>
        <dbReference type="EMBL" id="KAG0326991.1"/>
    </source>
</evidence>
<name>A0A9P6RVX1_9FUNG</name>
<dbReference type="EMBL" id="JAAAIP010000067">
    <property type="protein sequence ID" value="KAG0326991.1"/>
    <property type="molecule type" value="Genomic_DNA"/>
</dbReference>
<accession>A0A9P6RVX1</accession>
<comment type="caution">
    <text evidence="2">The sequence shown here is derived from an EMBL/GenBank/DDBJ whole genome shotgun (WGS) entry which is preliminary data.</text>
</comment>
<sequence length="188" mass="19942">MDSSEHAHDNATDRGGSSDSSNPLLTRLNQDSAERAQIAAVRHQLGPEGTQAPQVIGDFMGFNASTSDRTKSSSNHYSYSHGSSSSSAIYSSSSGVSSQVQQNDLHEVLRNIRIEGDDDEVNELDGEEEDDEEEEDEDTTAEYSNGAKGKKRALGGLSDAMRAEVISAVSAVDPQQLIGAAGKEGHVS</sequence>